<protein>
    <recommendedName>
        <fullName evidence="5">Demethylmenaquinone methyltransferase</fullName>
        <ecNumber evidence="5">2.1.1.163</ecNumber>
    </recommendedName>
</protein>
<dbReference type="GO" id="GO:0009234">
    <property type="term" value="P:menaquinone biosynthetic process"/>
    <property type="evidence" value="ECO:0007669"/>
    <property type="project" value="UniProtKB-UniRule"/>
</dbReference>
<accession>A0A7C4AGH0</accession>
<keyword evidence="4 5" id="KW-0949">S-adenosyl-L-methionine</keyword>
<comment type="caution">
    <text evidence="6">The sequence shown here is derived from an EMBL/GenBank/DDBJ whole genome shotgun (WGS) entry which is preliminary data.</text>
</comment>
<dbReference type="Pfam" id="PF01209">
    <property type="entry name" value="Ubie_methyltran"/>
    <property type="match status" value="1"/>
</dbReference>
<comment type="catalytic activity">
    <reaction evidence="5">
        <text>a 2-demethylmenaquinol + S-adenosyl-L-methionine = a menaquinol + S-adenosyl-L-homocysteine + H(+)</text>
        <dbReference type="Rhea" id="RHEA:42640"/>
        <dbReference type="Rhea" id="RHEA-COMP:9539"/>
        <dbReference type="Rhea" id="RHEA-COMP:9563"/>
        <dbReference type="ChEBI" id="CHEBI:15378"/>
        <dbReference type="ChEBI" id="CHEBI:18151"/>
        <dbReference type="ChEBI" id="CHEBI:55437"/>
        <dbReference type="ChEBI" id="CHEBI:57856"/>
        <dbReference type="ChEBI" id="CHEBI:59789"/>
        <dbReference type="EC" id="2.1.1.163"/>
    </reaction>
</comment>
<dbReference type="AlphaFoldDB" id="A0A7C4AGH0"/>
<dbReference type="PROSITE" id="PS51608">
    <property type="entry name" value="SAM_MT_UBIE"/>
    <property type="match status" value="1"/>
</dbReference>
<reference evidence="6" key="1">
    <citation type="journal article" date="2020" name="mSystems">
        <title>Genome- and Community-Level Interaction Insights into Carbon Utilization and Element Cycling Functions of Hydrothermarchaeota in Hydrothermal Sediment.</title>
        <authorList>
            <person name="Zhou Z."/>
            <person name="Liu Y."/>
            <person name="Xu W."/>
            <person name="Pan J."/>
            <person name="Luo Z.H."/>
            <person name="Li M."/>
        </authorList>
    </citation>
    <scope>NUCLEOTIDE SEQUENCE [LARGE SCALE GENOMIC DNA]</scope>
    <source>
        <strain evidence="6">SpSt-413</strain>
    </source>
</reference>
<dbReference type="UniPathway" id="UPA00232"/>
<gene>
    <name evidence="5" type="primary">menG</name>
    <name evidence="6" type="ORF">ENR59_04315</name>
</gene>
<evidence type="ECO:0000256" key="3">
    <source>
        <dbReference type="ARBA" id="ARBA00022679"/>
    </source>
</evidence>
<comment type="caution">
    <text evidence="5">Lacks conserved residue(s) required for the propagation of feature annotation.</text>
</comment>
<evidence type="ECO:0000256" key="5">
    <source>
        <dbReference type="HAMAP-Rule" id="MF_01813"/>
    </source>
</evidence>
<keyword evidence="2 5" id="KW-0489">Methyltransferase</keyword>
<dbReference type="GO" id="GO:0032259">
    <property type="term" value="P:methylation"/>
    <property type="evidence" value="ECO:0007669"/>
    <property type="project" value="UniProtKB-KW"/>
</dbReference>
<sequence length="243" mass="26543">MRDTQVRKLFDTVARGYDMQNSVLSLGIDILWRKTLAERLPAGRPILVLDAACGTAEVCMEILRRRPLARVLGADFSPGMLAVGREKALRRGLIADSAGHEATRSGQRLHLVAADARNLPLPDACCDAVTIAFGIRNIEKRALALREFRRVLKPGGQLLVMEFSLPSNPVLRTLYRLYFDHVLPPFGNWLSGTDYAYTYLMTSVHAFPGPEAFCAEIAAAGFSGVGQTPLCAGVARIHHGITS</sequence>
<dbReference type="Gene3D" id="3.40.50.150">
    <property type="entry name" value="Vaccinia Virus protein VP39"/>
    <property type="match status" value="1"/>
</dbReference>
<dbReference type="InterPro" id="IPR004033">
    <property type="entry name" value="UbiE/COQ5_MeTrFase"/>
</dbReference>
<comment type="function">
    <text evidence="5">Methyltransferase required for the conversion of demethylmenaquinol (DMKH2) to menaquinol (MKH2).</text>
</comment>
<keyword evidence="6" id="KW-0830">Ubiquinone</keyword>
<dbReference type="CDD" id="cd02440">
    <property type="entry name" value="AdoMet_MTases"/>
    <property type="match status" value="1"/>
</dbReference>
<name>A0A7C4AGH0_9BACT</name>
<evidence type="ECO:0000256" key="1">
    <source>
        <dbReference type="ARBA" id="ARBA00022428"/>
    </source>
</evidence>
<feature type="binding site" evidence="5">
    <location>
        <position position="55"/>
    </location>
    <ligand>
        <name>S-adenosyl-L-methionine</name>
        <dbReference type="ChEBI" id="CHEBI:59789"/>
    </ligand>
</feature>
<dbReference type="EC" id="2.1.1.163" evidence="5"/>
<dbReference type="InterPro" id="IPR029063">
    <property type="entry name" value="SAM-dependent_MTases_sf"/>
</dbReference>
<evidence type="ECO:0000256" key="2">
    <source>
        <dbReference type="ARBA" id="ARBA00022603"/>
    </source>
</evidence>
<feature type="binding site" evidence="5">
    <location>
        <position position="75"/>
    </location>
    <ligand>
        <name>S-adenosyl-L-methionine</name>
        <dbReference type="ChEBI" id="CHEBI:59789"/>
    </ligand>
</feature>
<dbReference type="NCBIfam" id="TIGR01934">
    <property type="entry name" value="MenG_MenH_UbiE"/>
    <property type="match status" value="1"/>
</dbReference>
<dbReference type="HAMAP" id="MF_01813">
    <property type="entry name" value="MenG_UbiE_methyltr"/>
    <property type="match status" value="1"/>
</dbReference>
<dbReference type="PROSITE" id="PS01184">
    <property type="entry name" value="UBIE_2"/>
    <property type="match status" value="1"/>
</dbReference>
<feature type="binding site" evidence="5">
    <location>
        <begin position="115"/>
        <end position="116"/>
    </location>
    <ligand>
        <name>S-adenosyl-L-methionine</name>
        <dbReference type="ChEBI" id="CHEBI:59789"/>
    </ligand>
</feature>
<dbReference type="SUPFAM" id="SSF53335">
    <property type="entry name" value="S-adenosyl-L-methionine-dependent methyltransferases"/>
    <property type="match status" value="1"/>
</dbReference>
<keyword evidence="3 5" id="KW-0808">Transferase</keyword>
<dbReference type="PANTHER" id="PTHR43591:SF24">
    <property type="entry name" value="2-METHOXY-6-POLYPRENYL-1,4-BENZOQUINOL METHYLASE, MITOCHONDRIAL"/>
    <property type="match status" value="1"/>
</dbReference>
<comment type="pathway">
    <text evidence="5">Quinol/quinone metabolism; menaquinone biosynthesis; menaquinol from 1,4-dihydroxy-2-naphthoate: step 2/2.</text>
</comment>
<organism evidence="6">
    <name type="scientific">Fundidesulfovibrio putealis</name>
    <dbReference type="NCBI Taxonomy" id="270496"/>
    <lineage>
        <taxon>Bacteria</taxon>
        <taxon>Pseudomonadati</taxon>
        <taxon>Thermodesulfobacteriota</taxon>
        <taxon>Desulfovibrionia</taxon>
        <taxon>Desulfovibrionales</taxon>
        <taxon>Desulfovibrionaceae</taxon>
        <taxon>Fundidesulfovibrio</taxon>
    </lineage>
</organism>
<keyword evidence="1 5" id="KW-0474">Menaquinone biosynthesis</keyword>
<evidence type="ECO:0000256" key="4">
    <source>
        <dbReference type="ARBA" id="ARBA00022691"/>
    </source>
</evidence>
<dbReference type="GO" id="GO:0006744">
    <property type="term" value="P:ubiquinone biosynthetic process"/>
    <property type="evidence" value="ECO:0007669"/>
    <property type="project" value="UniProtKB-UniPathway"/>
</dbReference>
<evidence type="ECO:0000313" key="6">
    <source>
        <dbReference type="EMBL" id="HGG92158.1"/>
    </source>
</evidence>
<comment type="similarity">
    <text evidence="5">Belongs to the class I-like SAM-binding methyltransferase superfamily. MenG/UbiE family.</text>
</comment>
<dbReference type="InterPro" id="IPR023576">
    <property type="entry name" value="UbiE/COQ5_MeTrFase_CS"/>
</dbReference>
<proteinExistence type="inferred from homology"/>
<dbReference type="UniPathway" id="UPA00079">
    <property type="reaction ID" value="UER00169"/>
</dbReference>
<dbReference type="PANTHER" id="PTHR43591">
    <property type="entry name" value="METHYLTRANSFERASE"/>
    <property type="match status" value="1"/>
</dbReference>
<dbReference type="EMBL" id="DSRP01000299">
    <property type="protein sequence ID" value="HGG92158.1"/>
    <property type="molecule type" value="Genomic_DNA"/>
</dbReference>
<dbReference type="GO" id="GO:0043770">
    <property type="term" value="F:demethylmenaquinone methyltransferase activity"/>
    <property type="evidence" value="ECO:0007669"/>
    <property type="project" value="UniProtKB-UniRule"/>
</dbReference>